<keyword evidence="6 7" id="KW-0472">Membrane</keyword>
<feature type="domain" description="ABC transmembrane type-1" evidence="8">
    <location>
        <begin position="87"/>
        <end position="303"/>
    </location>
</feature>
<evidence type="ECO:0000256" key="3">
    <source>
        <dbReference type="ARBA" id="ARBA00022475"/>
    </source>
</evidence>
<dbReference type="SUPFAM" id="SSF161098">
    <property type="entry name" value="MetI-like"/>
    <property type="match status" value="1"/>
</dbReference>
<dbReference type="Gene3D" id="1.10.3720.10">
    <property type="entry name" value="MetI-like"/>
    <property type="match status" value="1"/>
</dbReference>
<feature type="transmembrane region" description="Helical" evidence="7">
    <location>
        <begin position="174"/>
        <end position="198"/>
    </location>
</feature>
<gene>
    <name evidence="9" type="ORF">EDD66_10694</name>
</gene>
<dbReference type="CDD" id="cd06261">
    <property type="entry name" value="TM_PBP2"/>
    <property type="match status" value="1"/>
</dbReference>
<evidence type="ECO:0000256" key="4">
    <source>
        <dbReference type="ARBA" id="ARBA00022692"/>
    </source>
</evidence>
<comment type="subcellular location">
    <subcellularLocation>
        <location evidence="1 7">Cell membrane</location>
        <topology evidence="1 7">Multi-pass membrane protein</topology>
    </subcellularLocation>
</comment>
<feature type="transmembrane region" description="Helical" evidence="7">
    <location>
        <begin position="133"/>
        <end position="154"/>
    </location>
</feature>
<evidence type="ECO:0000256" key="1">
    <source>
        <dbReference type="ARBA" id="ARBA00004651"/>
    </source>
</evidence>
<evidence type="ECO:0000313" key="9">
    <source>
        <dbReference type="EMBL" id="ROR27397.1"/>
    </source>
</evidence>
<keyword evidence="3" id="KW-1003">Cell membrane</keyword>
<accession>A0A3N1XRG2</accession>
<dbReference type="PANTHER" id="PTHR30193">
    <property type="entry name" value="ABC TRANSPORTER PERMEASE PROTEIN"/>
    <property type="match status" value="1"/>
</dbReference>
<dbReference type="Proteomes" id="UP000273083">
    <property type="component" value="Unassembled WGS sequence"/>
</dbReference>
<dbReference type="GO" id="GO:0055085">
    <property type="term" value="P:transmembrane transport"/>
    <property type="evidence" value="ECO:0007669"/>
    <property type="project" value="InterPro"/>
</dbReference>
<dbReference type="Pfam" id="PF00528">
    <property type="entry name" value="BPD_transp_1"/>
    <property type="match status" value="1"/>
</dbReference>
<dbReference type="PANTHER" id="PTHR30193:SF44">
    <property type="entry name" value="LACTOSE TRANSPORT SYSTEM PERMEASE PROTEIN LACF"/>
    <property type="match status" value="1"/>
</dbReference>
<comment type="similarity">
    <text evidence="7">Belongs to the binding-protein-dependent transport system permease family.</text>
</comment>
<evidence type="ECO:0000256" key="2">
    <source>
        <dbReference type="ARBA" id="ARBA00022448"/>
    </source>
</evidence>
<dbReference type="EMBL" id="RJVG01000006">
    <property type="protein sequence ID" value="ROR27397.1"/>
    <property type="molecule type" value="Genomic_DNA"/>
</dbReference>
<evidence type="ECO:0000259" key="8">
    <source>
        <dbReference type="PROSITE" id="PS50928"/>
    </source>
</evidence>
<sequence length="317" mass="36078">MKSNNDMILPKKKKNVILRELKENRMLYLMCVPGLLVMLLFCYIPFSGIWMAFTDFNVVDGIFGSPFVGLDNFKYFFAKNSMGWKVTYNTLYINFFGIILGLIVPISIAIFLNEIKSKIFKKLTQSMMFFPYFLSWVVVGAIIYGLFSTDVGVVNHILSYFGVKPISWYSQPQYWKAIIIFANVWKWSGYNSIIYMAAMSNFDHSLFEAAKVDGANKFQRIINLTIPMLKPTAVILTLMSIGRIFYGDFGMIYGIIGNNPVLIDEVTVIDTYVYQSMRTLGFSYSTAIGLFQSIMGLILVTIANKVSKKINDGEGLF</sequence>
<organism evidence="9 10">
    <name type="scientific">Mobilisporobacter senegalensis</name>
    <dbReference type="NCBI Taxonomy" id="1329262"/>
    <lineage>
        <taxon>Bacteria</taxon>
        <taxon>Bacillati</taxon>
        <taxon>Bacillota</taxon>
        <taxon>Clostridia</taxon>
        <taxon>Lachnospirales</taxon>
        <taxon>Lachnospiraceae</taxon>
        <taxon>Mobilisporobacter</taxon>
    </lineage>
</organism>
<dbReference type="AlphaFoldDB" id="A0A3N1XRG2"/>
<dbReference type="GO" id="GO:0005886">
    <property type="term" value="C:plasma membrane"/>
    <property type="evidence" value="ECO:0007669"/>
    <property type="project" value="UniProtKB-SubCell"/>
</dbReference>
<reference evidence="9 10" key="1">
    <citation type="submission" date="2018-11" db="EMBL/GenBank/DDBJ databases">
        <title>Genomic Encyclopedia of Type Strains, Phase IV (KMG-IV): sequencing the most valuable type-strain genomes for metagenomic binning, comparative biology and taxonomic classification.</title>
        <authorList>
            <person name="Goeker M."/>
        </authorList>
    </citation>
    <scope>NUCLEOTIDE SEQUENCE [LARGE SCALE GENOMIC DNA]</scope>
    <source>
        <strain evidence="9 10">DSM 26537</strain>
    </source>
</reference>
<keyword evidence="4 7" id="KW-0812">Transmembrane</keyword>
<keyword evidence="2 7" id="KW-0813">Transport</keyword>
<dbReference type="InterPro" id="IPR000515">
    <property type="entry name" value="MetI-like"/>
</dbReference>
<keyword evidence="5 7" id="KW-1133">Transmembrane helix</keyword>
<dbReference type="RefSeq" id="WP_207667778.1">
    <property type="nucleotide sequence ID" value="NZ_RJVG01000006.1"/>
</dbReference>
<feature type="transmembrane region" description="Helical" evidence="7">
    <location>
        <begin position="282"/>
        <end position="303"/>
    </location>
</feature>
<feature type="transmembrane region" description="Helical" evidence="7">
    <location>
        <begin position="27"/>
        <end position="53"/>
    </location>
</feature>
<dbReference type="InterPro" id="IPR051393">
    <property type="entry name" value="ABC_transporter_permease"/>
</dbReference>
<evidence type="ECO:0000256" key="6">
    <source>
        <dbReference type="ARBA" id="ARBA00023136"/>
    </source>
</evidence>
<comment type="caution">
    <text evidence="9">The sequence shown here is derived from an EMBL/GenBank/DDBJ whole genome shotgun (WGS) entry which is preliminary data.</text>
</comment>
<feature type="transmembrane region" description="Helical" evidence="7">
    <location>
        <begin position="91"/>
        <end position="112"/>
    </location>
</feature>
<name>A0A3N1XRG2_9FIRM</name>
<evidence type="ECO:0000313" key="10">
    <source>
        <dbReference type="Proteomes" id="UP000273083"/>
    </source>
</evidence>
<keyword evidence="9" id="KW-0762">Sugar transport</keyword>
<keyword evidence="10" id="KW-1185">Reference proteome</keyword>
<evidence type="ECO:0000256" key="5">
    <source>
        <dbReference type="ARBA" id="ARBA00022989"/>
    </source>
</evidence>
<dbReference type="PROSITE" id="PS50928">
    <property type="entry name" value="ABC_TM1"/>
    <property type="match status" value="1"/>
</dbReference>
<evidence type="ECO:0000256" key="7">
    <source>
        <dbReference type="RuleBase" id="RU363032"/>
    </source>
</evidence>
<dbReference type="InterPro" id="IPR035906">
    <property type="entry name" value="MetI-like_sf"/>
</dbReference>
<protein>
    <submittedName>
        <fullName evidence="9">Multiple sugar transport system permease protein/putative aldouronate transport system permease protein</fullName>
    </submittedName>
</protein>
<proteinExistence type="inferred from homology"/>